<name>A0A5D0J836_9FLAO</name>
<evidence type="ECO:0000313" key="2">
    <source>
        <dbReference type="EMBL" id="TYA91240.1"/>
    </source>
</evidence>
<feature type="non-terminal residue" evidence="2">
    <location>
        <position position="77"/>
    </location>
</feature>
<feature type="non-terminal residue" evidence="2">
    <location>
        <position position="1"/>
    </location>
</feature>
<dbReference type="Gene3D" id="3.20.20.240">
    <property type="entry name" value="Methylmalonyl-CoA mutase"/>
    <property type="match status" value="1"/>
</dbReference>
<dbReference type="SUPFAM" id="SSF51703">
    <property type="entry name" value="Cobalamin (vitamin B12)-dependent enzymes"/>
    <property type="match status" value="1"/>
</dbReference>
<dbReference type="GO" id="GO:0016866">
    <property type="term" value="F:intramolecular transferase activity"/>
    <property type="evidence" value="ECO:0007669"/>
    <property type="project" value="InterPro"/>
</dbReference>
<dbReference type="Proteomes" id="UP000323930">
    <property type="component" value="Unassembled WGS sequence"/>
</dbReference>
<protein>
    <recommendedName>
        <fullName evidence="1">Methylmalonyl-CoA mutase alpha/beta chain catalytic domain-containing protein</fullName>
    </recommendedName>
</protein>
<evidence type="ECO:0000259" key="1">
    <source>
        <dbReference type="Pfam" id="PF01642"/>
    </source>
</evidence>
<dbReference type="AlphaFoldDB" id="A0A5D0J836"/>
<feature type="domain" description="Methylmalonyl-CoA mutase alpha/beta chain catalytic" evidence="1">
    <location>
        <begin position="32"/>
        <end position="74"/>
    </location>
</feature>
<keyword evidence="3" id="KW-1185">Reference proteome</keyword>
<gene>
    <name evidence="2" type="ORF">FUA24_02845</name>
</gene>
<proteinExistence type="predicted"/>
<reference evidence="2 3" key="1">
    <citation type="submission" date="2019-08" db="EMBL/GenBank/DDBJ databases">
        <title>Seonamhaeicola sediminis sp. nov., isolated from marine sediment.</title>
        <authorList>
            <person name="Cao W.R."/>
        </authorList>
    </citation>
    <scope>NUCLEOTIDE SEQUENCE [LARGE SCALE GENOMIC DNA]</scope>
    <source>
        <strain evidence="2 3">B011</strain>
    </source>
</reference>
<evidence type="ECO:0000313" key="3">
    <source>
        <dbReference type="Proteomes" id="UP000323930"/>
    </source>
</evidence>
<dbReference type="GO" id="GO:0031419">
    <property type="term" value="F:cobalamin binding"/>
    <property type="evidence" value="ECO:0007669"/>
    <property type="project" value="InterPro"/>
</dbReference>
<dbReference type="RefSeq" id="WP_148539997.1">
    <property type="nucleotide sequence ID" value="NZ_VSDQ01000173.1"/>
</dbReference>
<accession>A0A5D0J836</accession>
<comment type="caution">
    <text evidence="2">The sequence shown here is derived from an EMBL/GenBank/DDBJ whole genome shotgun (WGS) entry which is preliminary data.</text>
</comment>
<dbReference type="InterPro" id="IPR006099">
    <property type="entry name" value="MeMalonylCoA_mutase_a/b_cat"/>
</dbReference>
<sequence length="77" mass="8563">EGNDGLGLMLLGVTGDQVLPNEVYKSIKKDTIAQVRGTVQADILKEDQAQNTCIFSTEFALRLMGDVQEYFIENNVR</sequence>
<dbReference type="InterPro" id="IPR016176">
    <property type="entry name" value="Cbl-dep_enz_cat"/>
</dbReference>
<organism evidence="2 3">
    <name type="scientific">Seonamhaeicola marinus</name>
    <dbReference type="NCBI Taxonomy" id="1912246"/>
    <lineage>
        <taxon>Bacteria</taxon>
        <taxon>Pseudomonadati</taxon>
        <taxon>Bacteroidota</taxon>
        <taxon>Flavobacteriia</taxon>
        <taxon>Flavobacteriales</taxon>
        <taxon>Flavobacteriaceae</taxon>
    </lineage>
</organism>
<dbReference type="Pfam" id="PF01642">
    <property type="entry name" value="MM_CoA_mutase"/>
    <property type="match status" value="1"/>
</dbReference>
<dbReference type="EMBL" id="VSDQ01000173">
    <property type="protein sequence ID" value="TYA91240.1"/>
    <property type="molecule type" value="Genomic_DNA"/>
</dbReference>